<feature type="region of interest" description="Disordered" evidence="1">
    <location>
        <begin position="166"/>
        <end position="217"/>
    </location>
</feature>
<dbReference type="AlphaFoldDB" id="A0A086JLM8"/>
<evidence type="ECO:0000313" key="3">
    <source>
        <dbReference type="Proteomes" id="UP000028838"/>
    </source>
</evidence>
<dbReference type="OrthoDB" id="330853at2759"/>
<dbReference type="VEuPathDB" id="ToxoDB:TGFOU_224530"/>
<dbReference type="Proteomes" id="UP000028838">
    <property type="component" value="Unassembled WGS sequence"/>
</dbReference>
<accession>A0A086JLM8</accession>
<reference evidence="2 3" key="1">
    <citation type="submission" date="2014-07" db="EMBL/GenBank/DDBJ databases">
        <authorList>
            <person name="Sibley D."/>
            <person name="Venepally P."/>
            <person name="Karamycheva S."/>
            <person name="Hadjithomas M."/>
            <person name="Khan A."/>
            <person name="Brunk B."/>
            <person name="Roos D."/>
            <person name="Caler E."/>
            <person name="Lorenzi H."/>
        </authorList>
    </citation>
    <scope>NUCLEOTIDE SEQUENCE [LARGE SCALE GENOMIC DNA]</scope>
    <source>
        <strain evidence="2 3">FOU</strain>
    </source>
</reference>
<comment type="caution">
    <text evidence="2">The sequence shown here is derived from an EMBL/GenBank/DDBJ whole genome shotgun (WGS) entry which is preliminary data.</text>
</comment>
<gene>
    <name evidence="2" type="ORF">TGFOU_224530</name>
</gene>
<dbReference type="EMBL" id="AEYH02002931">
    <property type="protein sequence ID" value="KFG33046.1"/>
    <property type="molecule type" value="Genomic_DNA"/>
</dbReference>
<dbReference type="InterPro" id="IPR022086">
    <property type="entry name" value="IMCp"/>
</dbReference>
<protein>
    <submittedName>
        <fullName evidence="2">Alveolin domain containing intermediate filament IMC5</fullName>
    </submittedName>
</protein>
<feature type="compositionally biased region" description="Polar residues" evidence="1">
    <location>
        <begin position="166"/>
        <end position="179"/>
    </location>
</feature>
<feature type="region of interest" description="Disordered" evidence="1">
    <location>
        <begin position="325"/>
        <end position="362"/>
    </location>
</feature>
<name>A0A086JLM8_TOXGO</name>
<feature type="region of interest" description="Disordered" evidence="1">
    <location>
        <begin position="237"/>
        <end position="260"/>
    </location>
</feature>
<evidence type="ECO:0000313" key="2">
    <source>
        <dbReference type="EMBL" id="KFG33046.1"/>
    </source>
</evidence>
<proteinExistence type="predicted"/>
<feature type="compositionally biased region" description="Pro residues" evidence="1">
    <location>
        <begin position="325"/>
        <end position="337"/>
    </location>
</feature>
<feature type="compositionally biased region" description="Low complexity" evidence="1">
    <location>
        <begin position="205"/>
        <end position="217"/>
    </location>
</feature>
<sequence length="584" mass="62638">MVQFAHGPESVLSSQRGSAATWSSVQVPTSHLAHPLSSNVRPTALQGIVSPQPVQRSLVVYSRRQQQPRLTDSLSSDSLQLSQLTGSVAQRPLRYRCQSDTVALDSRSQSELSDTEAASTRAFAFHELRSSPQGHPLSVSSPAACVAHRTACHVPARLHFPSLASETFPENSDRSSAPSGSEDLDLTRGISGDRSSSTVSEASFAPHPQAPQAEAAAASSTFSPASLSLILAAAASFQKPSKSPSTRTKRPAPAPRPPVRVMSRLLAPPMTPVKAAGPTHGVSALPGVHAPSVPAHITPSAPGIGGPEGPLIHHGIAGSGIVVAPPTPRSGPSPMGAPPTNNHLLPPQAPRTGPPVETSSTHDRQWVAVTAYRPVDVVTKTVEVPVTRTVDVLVPRPVIQEKIVEVPKFVPHYVEKILEVPEIEWVDRVIEVPEYFYSTKYVPKVEIRENIIERPLYQDKWVEKIVEVPRVEEIVRYRDIVEAEEVIKYIPKGHSEEEWRGAPIFSVPPEHAPPLPPKWVSPGVAPDRIPGYCPPGDCFAAADGSVKGRTKLVEHTSPAFPSSPVNGVCHAGPFWTLDCRNGGE</sequence>
<organism evidence="2 3">
    <name type="scientific">Toxoplasma gondii FOU</name>
    <dbReference type="NCBI Taxonomy" id="943167"/>
    <lineage>
        <taxon>Eukaryota</taxon>
        <taxon>Sar</taxon>
        <taxon>Alveolata</taxon>
        <taxon>Apicomplexa</taxon>
        <taxon>Conoidasida</taxon>
        <taxon>Coccidia</taxon>
        <taxon>Eucoccidiorida</taxon>
        <taxon>Eimeriorina</taxon>
        <taxon>Sarcocystidae</taxon>
        <taxon>Toxoplasma</taxon>
    </lineage>
</organism>
<evidence type="ECO:0000256" key="1">
    <source>
        <dbReference type="SAM" id="MobiDB-lite"/>
    </source>
</evidence>
<dbReference type="Pfam" id="PF12314">
    <property type="entry name" value="IMCp"/>
    <property type="match status" value="1"/>
</dbReference>